<feature type="binding site" evidence="20">
    <location>
        <position position="80"/>
    </location>
    <ligand>
        <name>[2Fe-2S] cluster</name>
        <dbReference type="ChEBI" id="CHEBI:190135"/>
        <label>1</label>
    </ligand>
</feature>
<dbReference type="InterPro" id="IPR016208">
    <property type="entry name" value="Ald_Oxase/xanthine_DH-like"/>
</dbReference>
<feature type="region of interest" description="Disordered" evidence="21">
    <location>
        <begin position="211"/>
        <end position="338"/>
    </location>
</feature>
<evidence type="ECO:0000256" key="16">
    <source>
        <dbReference type="ARBA" id="ARBA00049017"/>
    </source>
</evidence>
<dbReference type="Pfam" id="PF02738">
    <property type="entry name" value="MoCoBD_1"/>
    <property type="match status" value="1"/>
</dbReference>
<evidence type="ECO:0000313" key="24">
    <source>
        <dbReference type="EMBL" id="KAF4477931.1"/>
    </source>
</evidence>
<dbReference type="Proteomes" id="UP000011096">
    <property type="component" value="Unassembled WGS sequence"/>
</dbReference>
<dbReference type="Pfam" id="PF03450">
    <property type="entry name" value="CO_deh_flav_C"/>
    <property type="match status" value="1"/>
</dbReference>
<keyword evidence="10" id="KW-0560">Oxidoreductase</keyword>
<comment type="similarity">
    <text evidence="3">Belongs to the xanthine dehydrogenase family.</text>
</comment>
<keyword evidence="9 19" id="KW-0274">FAD</keyword>
<keyword evidence="5 20" id="KW-0500">Molybdenum</keyword>
<dbReference type="PANTHER" id="PTHR45444">
    <property type="entry name" value="XANTHINE DEHYDROGENASE"/>
    <property type="match status" value="1"/>
</dbReference>
<evidence type="ECO:0000256" key="15">
    <source>
        <dbReference type="ARBA" id="ARBA00034078"/>
    </source>
</evidence>
<dbReference type="SMART" id="SM01008">
    <property type="entry name" value="Ald_Xan_dh_C"/>
    <property type="match status" value="1"/>
</dbReference>
<feature type="binding site" evidence="20">
    <location>
        <position position="143"/>
    </location>
    <ligand>
        <name>[2Fe-2S] cluster</name>
        <dbReference type="ChEBI" id="CHEBI:190135"/>
        <label>2</label>
    </ligand>
</feature>
<keyword evidence="25" id="KW-1185">Reference proteome</keyword>
<feature type="binding site" evidence="19">
    <location>
        <position position="956"/>
    </location>
    <ligand>
        <name>substrate</name>
    </ligand>
</feature>
<evidence type="ECO:0000259" key="22">
    <source>
        <dbReference type="PROSITE" id="PS51085"/>
    </source>
</evidence>
<keyword evidence="8 20" id="KW-0479">Metal-binding</keyword>
<feature type="binding site" evidence="20">
    <location>
        <position position="75"/>
    </location>
    <ligand>
        <name>[2Fe-2S] cluster</name>
        <dbReference type="ChEBI" id="CHEBI:190135"/>
        <label>1</label>
    </ligand>
</feature>
<dbReference type="InterPro" id="IPR016166">
    <property type="entry name" value="FAD-bd_PCMH"/>
</dbReference>
<dbReference type="SUPFAM" id="SSF56003">
    <property type="entry name" value="Molybdenum cofactor-binding domain"/>
    <property type="match status" value="1"/>
</dbReference>
<dbReference type="GO" id="GO:0071949">
    <property type="term" value="F:FAD binding"/>
    <property type="evidence" value="ECO:0007669"/>
    <property type="project" value="InterPro"/>
</dbReference>
<dbReference type="Gene3D" id="3.30.43.10">
    <property type="entry name" value="Uridine Diphospho-n-acetylenolpyruvylglucosamine Reductase, domain 2"/>
    <property type="match status" value="1"/>
</dbReference>
<dbReference type="OrthoDB" id="8300278at2759"/>
<dbReference type="EC" id="1.17.1.4" evidence="4"/>
<dbReference type="InterPro" id="IPR016169">
    <property type="entry name" value="FAD-bd_PCMH_sub2"/>
</dbReference>
<dbReference type="FunFam" id="3.30.365.10:FF:000003">
    <property type="entry name" value="Aldehyde oxidase 1"/>
    <property type="match status" value="1"/>
</dbReference>
<dbReference type="FunFam" id="3.10.20.30:FF:000012">
    <property type="entry name" value="Xanthine dehydrogenase/oxidase"/>
    <property type="match status" value="1"/>
</dbReference>
<dbReference type="InterPro" id="IPR008274">
    <property type="entry name" value="AldOxase/xan_DH_MoCoBD1"/>
</dbReference>
<evidence type="ECO:0000256" key="2">
    <source>
        <dbReference type="ARBA" id="ARBA00004275"/>
    </source>
</evidence>
<dbReference type="InterPro" id="IPR001041">
    <property type="entry name" value="2Fe-2S_ferredoxin-type"/>
</dbReference>
<feature type="binding site" evidence="19">
    <location>
        <position position="1068"/>
    </location>
    <ligand>
        <name>substrate</name>
    </ligand>
</feature>
<keyword evidence="11 20" id="KW-0408">Iron</keyword>
<name>A0A7J6IP04_COLFN</name>
<feature type="binding site" evidence="20">
    <location>
        <position position="921"/>
    </location>
    <ligand>
        <name>Mo-molybdopterin</name>
        <dbReference type="ChEBI" id="CHEBI:71302"/>
    </ligand>
    <ligandPart>
        <name>Mo</name>
        <dbReference type="ChEBI" id="CHEBI:28685"/>
    </ligandPart>
</feature>
<dbReference type="FunFam" id="3.30.365.10:FF:000002">
    <property type="entry name" value="Xanthine dehydrogenase oxidase"/>
    <property type="match status" value="1"/>
</dbReference>
<dbReference type="Gene3D" id="1.10.150.120">
    <property type="entry name" value="[2Fe-2S]-binding domain"/>
    <property type="match status" value="1"/>
</dbReference>
<evidence type="ECO:0000256" key="17">
    <source>
        <dbReference type="ARBA" id="ARBA00049517"/>
    </source>
</evidence>
<dbReference type="Pfam" id="PF00111">
    <property type="entry name" value="Fer2"/>
    <property type="match status" value="1"/>
</dbReference>
<dbReference type="InterPro" id="IPR016167">
    <property type="entry name" value="FAD-bd_PCMH_sub1"/>
</dbReference>
<dbReference type="InterPro" id="IPR036318">
    <property type="entry name" value="FAD-bd_PCMH-like_sf"/>
</dbReference>
<evidence type="ECO:0000256" key="4">
    <source>
        <dbReference type="ARBA" id="ARBA00013123"/>
    </source>
</evidence>
<dbReference type="SUPFAM" id="SSF54292">
    <property type="entry name" value="2Fe-2S ferredoxin-like"/>
    <property type="match status" value="1"/>
</dbReference>
<keyword evidence="14" id="KW-0576">Peroxisome</keyword>
<dbReference type="SMART" id="SM01092">
    <property type="entry name" value="CO_deh_flav_C"/>
    <property type="match status" value="1"/>
</dbReference>
<feature type="binding site" evidence="19">
    <location>
        <position position="1034"/>
    </location>
    <ligand>
        <name>substrate</name>
    </ligand>
</feature>
<dbReference type="Gene3D" id="3.10.20.30">
    <property type="match status" value="1"/>
</dbReference>
<dbReference type="Pfam" id="PF01799">
    <property type="entry name" value="Fer2_2"/>
    <property type="match status" value="1"/>
</dbReference>
<comment type="cofactor">
    <cofactor evidence="1 19">
        <name>FAD</name>
        <dbReference type="ChEBI" id="CHEBI:57692"/>
    </cofactor>
</comment>
<evidence type="ECO:0000256" key="10">
    <source>
        <dbReference type="ARBA" id="ARBA00023002"/>
    </source>
</evidence>
<evidence type="ECO:0000256" key="14">
    <source>
        <dbReference type="ARBA" id="ARBA00023140"/>
    </source>
</evidence>
<comment type="cofactor">
    <cofactor evidence="15">
        <name>[2Fe-2S] cluster</name>
        <dbReference type="ChEBI" id="CHEBI:190135"/>
    </cofactor>
</comment>
<reference evidence="24 25" key="2">
    <citation type="submission" date="2020-04" db="EMBL/GenBank/DDBJ databases">
        <title>Genome sequencing and assembly of multiple isolates from the Colletotrichum gloeosporioides species complex.</title>
        <authorList>
            <person name="Gan P."/>
            <person name="Shirasu K."/>
        </authorList>
    </citation>
    <scope>NUCLEOTIDE SEQUENCE [LARGE SCALE GENOMIC DNA]</scope>
    <source>
        <strain evidence="24 25">Nara gc5</strain>
    </source>
</reference>
<feature type="active site" description="Proton acceptor" evidence="18">
    <location>
        <position position="1428"/>
    </location>
</feature>
<dbReference type="FunFam" id="3.30.365.10:FF:000001">
    <property type="entry name" value="Xanthine dehydrogenase oxidase"/>
    <property type="match status" value="1"/>
</dbReference>
<dbReference type="InterPro" id="IPR012675">
    <property type="entry name" value="Beta-grasp_dom_sf"/>
</dbReference>
<comment type="catalytic activity">
    <reaction evidence="16">
        <text>xanthine + NAD(+) + H2O = urate + NADH + H(+)</text>
        <dbReference type="Rhea" id="RHEA:16669"/>
        <dbReference type="ChEBI" id="CHEBI:15377"/>
        <dbReference type="ChEBI" id="CHEBI:15378"/>
        <dbReference type="ChEBI" id="CHEBI:17712"/>
        <dbReference type="ChEBI" id="CHEBI:17775"/>
        <dbReference type="ChEBI" id="CHEBI:57540"/>
        <dbReference type="ChEBI" id="CHEBI:57945"/>
        <dbReference type="EC" id="1.17.1.4"/>
    </reaction>
</comment>
<feature type="binding site" evidence="19">
    <location>
        <position position="514"/>
    </location>
    <ligand>
        <name>FAD</name>
        <dbReference type="ChEBI" id="CHEBI:57692"/>
    </ligand>
</feature>
<reference evidence="24 25" key="1">
    <citation type="submission" date="2012-08" db="EMBL/GenBank/DDBJ databases">
        <authorList>
            <person name="Gan P.H.P."/>
            <person name="Ikeda K."/>
            <person name="Irieda H."/>
            <person name="Narusaka M."/>
            <person name="O'Connell R.J."/>
            <person name="Narusaka Y."/>
            <person name="Takano Y."/>
            <person name="Kubo Y."/>
            <person name="Shirasu K."/>
        </authorList>
    </citation>
    <scope>NUCLEOTIDE SEQUENCE [LARGE SCALE GENOMIC DNA]</scope>
    <source>
        <strain evidence="24 25">Nara gc5</strain>
    </source>
</reference>
<evidence type="ECO:0000256" key="21">
    <source>
        <dbReference type="SAM" id="MobiDB-lite"/>
    </source>
</evidence>
<dbReference type="InParanoid" id="A0A7J6IP04"/>
<dbReference type="GO" id="GO:0005506">
    <property type="term" value="F:iron ion binding"/>
    <property type="evidence" value="ECO:0007669"/>
    <property type="project" value="InterPro"/>
</dbReference>
<comment type="caution">
    <text evidence="24">The sequence shown here is derived from an EMBL/GenBank/DDBJ whole genome shotgun (WGS) entry which is preliminary data.</text>
</comment>
<dbReference type="InterPro" id="IPR002346">
    <property type="entry name" value="Mopterin_DH_FAD-bd"/>
</dbReference>
<evidence type="ECO:0000256" key="3">
    <source>
        <dbReference type="ARBA" id="ARBA00006849"/>
    </source>
</evidence>
<dbReference type="InterPro" id="IPR036010">
    <property type="entry name" value="2Fe-2S_ferredoxin-like_sf"/>
</dbReference>
<feature type="binding site" evidence="20">
    <location>
        <position position="146"/>
    </location>
    <ligand>
        <name>[2Fe-2S] cluster</name>
        <dbReference type="ChEBI" id="CHEBI:190135"/>
        <label>2</label>
    </ligand>
</feature>
<comment type="cofactor">
    <cofactor evidence="20">
        <name>[2Fe-2S] cluster</name>
        <dbReference type="ChEBI" id="CHEBI:190135"/>
    </cofactor>
    <text evidence="20">Binds 2 [2Fe-2S] clusters.</text>
</comment>
<dbReference type="SUPFAM" id="SSF47741">
    <property type="entry name" value="CO dehydrogenase ISP C-domain like"/>
    <property type="match status" value="1"/>
</dbReference>
<evidence type="ECO:0000256" key="6">
    <source>
        <dbReference type="ARBA" id="ARBA00022630"/>
    </source>
</evidence>
<comment type="cofactor">
    <cofactor evidence="20">
        <name>Mo-molybdopterin</name>
        <dbReference type="ChEBI" id="CHEBI:71302"/>
    </cofactor>
    <text evidence="20">Binds 1 Mo-molybdopterin (Mo-MPT) cofactor per subunit.</text>
</comment>
<dbReference type="GO" id="GO:0004854">
    <property type="term" value="F:xanthine dehydrogenase activity"/>
    <property type="evidence" value="ECO:0007669"/>
    <property type="project" value="UniProtKB-EC"/>
</dbReference>
<keyword evidence="13" id="KW-0520">NAD</keyword>
<evidence type="ECO:0000256" key="9">
    <source>
        <dbReference type="ARBA" id="ARBA00022827"/>
    </source>
</evidence>
<evidence type="ECO:0000256" key="13">
    <source>
        <dbReference type="ARBA" id="ARBA00023027"/>
    </source>
</evidence>
<dbReference type="Pfam" id="PF01315">
    <property type="entry name" value="Ald_Xan_dh_C"/>
    <property type="match status" value="1"/>
</dbReference>
<feature type="binding site" evidence="19">
    <location>
        <position position="578"/>
    </location>
    <ligand>
        <name>FAD</name>
        <dbReference type="ChEBI" id="CHEBI:57692"/>
    </ligand>
</feature>
<dbReference type="SUPFAM" id="SSF56176">
    <property type="entry name" value="FAD-binding/transporter-associated domain-like"/>
    <property type="match status" value="1"/>
</dbReference>
<dbReference type="InterPro" id="IPR005107">
    <property type="entry name" value="CO_DH_flav_C"/>
</dbReference>
<gene>
    <name evidence="24" type="primary">hxnS</name>
    <name evidence="24" type="ORF">CGGC5_v013486</name>
</gene>
<feature type="binding site" evidence="19">
    <location>
        <position position="491"/>
    </location>
    <ligand>
        <name>FAD</name>
        <dbReference type="ChEBI" id="CHEBI:57692"/>
    </ligand>
</feature>
<keyword evidence="12 20" id="KW-0411">Iron-sulfur</keyword>
<dbReference type="PROSITE" id="PS51387">
    <property type="entry name" value="FAD_PCMH"/>
    <property type="match status" value="1"/>
</dbReference>
<dbReference type="SUPFAM" id="SSF55447">
    <property type="entry name" value="CO dehydrogenase flavoprotein C-terminal domain-like"/>
    <property type="match status" value="1"/>
</dbReference>
<dbReference type="RefSeq" id="XP_031884783.1">
    <property type="nucleotide sequence ID" value="XM_032036229.1"/>
</dbReference>
<feature type="binding site" evidence="20">
    <location>
        <position position="83"/>
    </location>
    <ligand>
        <name>[2Fe-2S] cluster</name>
        <dbReference type="ChEBI" id="CHEBI:190135"/>
        <label>1</label>
    </ligand>
</feature>
<protein>
    <recommendedName>
        <fullName evidence="4">xanthine dehydrogenase</fullName>
        <ecNumber evidence="4">1.17.1.4</ecNumber>
    </recommendedName>
</protein>
<sequence length="1498" mass="165216">MNRLPSPPPSDSDSDDWHTGKTATLSSLIKSTYQTSVLKFFVNGRPVTVKNPNPDWVLLDWIRAQDGLKGTKLGCGEGGCGACTVVLQVAEEDRTIKHLAVNACLYPLIGVDGKSLITIEGLGNVNHPHPLQERIAKMHGTQCGFCTPGIVMSLYALVRNSYRNGKFHLTHSDVELQGHLDGNLCRCTGYKPIFEAARTFVTEDLNGVLAKADEDEENLGPSPPLSEDDEDRVLSSVNEPGSCGRPGGCCRDNPKPAGINDVVAQPEPSPPTSEDDEDIQTLLNSDKAGSCGRKGGCCRDGPKEKASSCLPVEEEPSPNMMDTPISAPRPKEEPITSNQPDEMVTKQILVPYDPTTEPIFPPTLWKYQPRPICYGDNRRLWFKPTNLEQLLQLKAAYPAAKIVGGASETQIEVRFKKLAYQVNVFAADIAELNTFREPLPQTQAELSALDEIFIPGNFTLSKVEELCSDLYGKLGPRAFAFEALRKQLRYFAGRQIRNVASLAGSLATASPISDSAPVLLAAGAKVVVRSHTKGTFDIPLSSWFIRYRTTALPEDGVITQIVVPLPPVGNREVTKAYKQAKRKDDDIAIVTAGLRVRLDEDGFVEDCAFAFGGMAPTTVMAEKAQQAILWKRWGEAATLEVATDALLDQFDLAYGVPGGMAQYRRVLTISMFFRFWHEVVHELGLAKVSADLIQEIHRDISSGYRDNFTASMKNRGTQTVGRPIPHLSALKHCTGEAEYLDDMPRQHNELFGALVLAKRAHAELVSVDYTAALEMPGVVGYIDKNSPAKGTNIWGAVVHDEELFAEDTIRYYGQVIALIYAETALQARAAADRVEVVYKDLPAIITIDEAINAESFFKHGKQLRKGDAVEGSLAEAWSSCDHIIEGTTKMGGQEHFYLETNAALAIPHIEDGSMEVYCSTQNLMENQVFVAQVLGLPMSRVNMRVRRMGGAYGGKESRSTPIAMYIALAARSANRPVRMMLNRDEDMAITGQRHPFQSRWKVGVSSHGKIQVLDMDVYNNGGASLDMSGAVMDRACTHIDNCYYIPHAWIRGWVCKTNTVSNTAFRGFGGPQGMYICESMMYKISEALHIDVDELRRRNLYEIGQRTPFLQEITDDFHVPTMLDQLTVNSDYEKRKASIWEFNSKHRFKKRGISKIPTKFGLSFATAVHLNQAGAYVKIYEDGSVLLHHGGTEMGQGLYTKMAQVAAEELGVSVDEVFNKDSQTDQVANASPTAASSGSDLNGQAVKNACDQLRERLAPYREKYGADAPMSKIAHAAYTDRVNLAANGFWKMPRIGYEWGNWKDPLPMYYYWTQGVAISEVELDTLTGDSTVLRTDIMMDIGRSINPAIDYGQIEGAFVQGQGLFTMEESLWSKSGELFTKGPGTYKIPGFSDIPQQFNVSTLQHDSEGNPISWSKLRSIQSSKGTGEPLLFLGCTVFFALREAVKAAREMNHVREPLVLNSPATAEKLRLAVGDPLVRRAAVKAKEGEKEWFTRIES</sequence>
<dbReference type="PANTHER" id="PTHR45444:SF3">
    <property type="entry name" value="XANTHINE DEHYDROGENASE"/>
    <property type="match status" value="1"/>
</dbReference>
<evidence type="ECO:0000259" key="23">
    <source>
        <dbReference type="PROSITE" id="PS51387"/>
    </source>
</evidence>
<dbReference type="InterPro" id="IPR037165">
    <property type="entry name" value="AldOxase/xan_DH_Mopterin-bd_sf"/>
</dbReference>
<dbReference type="GeneID" id="43620227"/>
<feature type="compositionally biased region" description="Low complexity" evidence="21">
    <location>
        <begin position="240"/>
        <end position="251"/>
    </location>
</feature>
<feature type="domain" description="2Fe-2S ferredoxin-type" evidence="22">
    <location>
        <begin position="36"/>
        <end position="122"/>
    </location>
</feature>
<evidence type="ECO:0000256" key="12">
    <source>
        <dbReference type="ARBA" id="ARBA00023014"/>
    </source>
</evidence>
<comment type="subcellular location">
    <subcellularLocation>
        <location evidence="2">Peroxisome</location>
    </subcellularLocation>
</comment>
<dbReference type="InterPro" id="IPR000674">
    <property type="entry name" value="Ald_Oxase/Xan_DH_a/b"/>
</dbReference>
<dbReference type="GO" id="GO:0005777">
    <property type="term" value="C:peroxisome"/>
    <property type="evidence" value="ECO:0007669"/>
    <property type="project" value="UniProtKB-SubCell"/>
</dbReference>
<dbReference type="InterPro" id="IPR002888">
    <property type="entry name" value="2Fe-2S-bd"/>
</dbReference>
<evidence type="ECO:0000256" key="19">
    <source>
        <dbReference type="PIRSR" id="PIRSR000127-2"/>
    </source>
</evidence>
<keyword evidence="6" id="KW-0285">Flavoprotein</keyword>
<evidence type="ECO:0000256" key="11">
    <source>
        <dbReference type="ARBA" id="ARBA00023004"/>
    </source>
</evidence>
<dbReference type="PROSITE" id="PS00197">
    <property type="entry name" value="2FE2S_FER_1"/>
    <property type="match status" value="1"/>
</dbReference>
<dbReference type="FunFam" id="3.30.43.10:FF:000001">
    <property type="entry name" value="Xanthine dehydrogenase/oxidase"/>
    <property type="match status" value="1"/>
</dbReference>
<feature type="domain" description="FAD-binding PCMH-type" evidence="23">
    <location>
        <begin position="374"/>
        <end position="568"/>
    </location>
</feature>
<dbReference type="Gene3D" id="3.30.365.10">
    <property type="entry name" value="Aldehyde oxidase/xanthine dehydrogenase, molybdopterin binding domain"/>
    <property type="match status" value="4"/>
</dbReference>
<dbReference type="InterPro" id="IPR036884">
    <property type="entry name" value="2Fe-2S-bd_dom_sf"/>
</dbReference>
<dbReference type="PIRSF" id="PIRSF000127">
    <property type="entry name" value="Xanthine_DH"/>
    <property type="match status" value="1"/>
</dbReference>
<keyword evidence="7 20" id="KW-0001">2Fe-2S</keyword>
<evidence type="ECO:0000256" key="5">
    <source>
        <dbReference type="ARBA" id="ARBA00022505"/>
    </source>
</evidence>
<dbReference type="FunFam" id="3.30.365.10:FF:000004">
    <property type="entry name" value="Xanthine dehydrogenase oxidase"/>
    <property type="match status" value="1"/>
</dbReference>
<dbReference type="GO" id="GO:0051537">
    <property type="term" value="F:2 iron, 2 sulfur cluster binding"/>
    <property type="evidence" value="ECO:0007669"/>
    <property type="project" value="UniProtKB-KW"/>
</dbReference>
<feature type="binding site" evidence="20">
    <location>
        <position position="1066"/>
    </location>
    <ligand>
        <name>Mo-molybdopterin</name>
        <dbReference type="ChEBI" id="CHEBI:71302"/>
    </ligand>
    <ligandPart>
        <name>Mo</name>
        <dbReference type="ChEBI" id="CHEBI:28685"/>
    </ligandPart>
</feature>
<dbReference type="Pfam" id="PF00941">
    <property type="entry name" value="FAD_binding_5"/>
    <property type="match status" value="1"/>
</dbReference>
<dbReference type="Gene3D" id="3.30.465.10">
    <property type="match status" value="1"/>
</dbReference>
<dbReference type="Pfam" id="PF20256">
    <property type="entry name" value="MoCoBD_2"/>
    <property type="match status" value="1"/>
</dbReference>
<dbReference type="EMBL" id="ANPB02000008">
    <property type="protein sequence ID" value="KAF4477931.1"/>
    <property type="molecule type" value="Genomic_DNA"/>
</dbReference>
<proteinExistence type="inferred from homology"/>
<dbReference type="InterPro" id="IPR036683">
    <property type="entry name" value="CO_DH_flav_C_dom_sf"/>
</dbReference>
<evidence type="ECO:0000256" key="18">
    <source>
        <dbReference type="PIRSR" id="PIRSR000127-1"/>
    </source>
</evidence>
<accession>A0A7J6IP04</accession>
<dbReference type="PROSITE" id="PS51085">
    <property type="entry name" value="2FE2S_FER_2"/>
    <property type="match status" value="1"/>
</dbReference>
<feature type="binding site" evidence="20">
    <location>
        <position position="187"/>
    </location>
    <ligand>
        <name>[2Fe-2S] cluster</name>
        <dbReference type="ChEBI" id="CHEBI:190135"/>
        <label>2</label>
    </ligand>
</feature>
<feature type="binding site" evidence="20">
    <location>
        <position position="185"/>
    </location>
    <ligand>
        <name>[2Fe-2S] cluster</name>
        <dbReference type="ChEBI" id="CHEBI:190135"/>
        <label>2</label>
    </ligand>
</feature>
<dbReference type="InterPro" id="IPR036856">
    <property type="entry name" value="Ald_Oxase/Xan_DH_a/b_sf"/>
</dbReference>
<comment type="catalytic activity">
    <reaction evidence="17">
        <text>hypoxanthine + NAD(+) + H2O = xanthine + NADH + H(+)</text>
        <dbReference type="Rhea" id="RHEA:24670"/>
        <dbReference type="ChEBI" id="CHEBI:15377"/>
        <dbReference type="ChEBI" id="CHEBI:15378"/>
        <dbReference type="ChEBI" id="CHEBI:17368"/>
        <dbReference type="ChEBI" id="CHEBI:17712"/>
        <dbReference type="ChEBI" id="CHEBI:57540"/>
        <dbReference type="ChEBI" id="CHEBI:57945"/>
        <dbReference type="EC" id="1.17.1.4"/>
    </reaction>
</comment>
<evidence type="ECO:0000256" key="7">
    <source>
        <dbReference type="ARBA" id="ARBA00022714"/>
    </source>
</evidence>
<evidence type="ECO:0000256" key="8">
    <source>
        <dbReference type="ARBA" id="ARBA00022723"/>
    </source>
</evidence>
<dbReference type="Gene3D" id="3.30.390.50">
    <property type="entry name" value="CO dehydrogenase flavoprotein, C-terminal domain"/>
    <property type="match status" value="1"/>
</dbReference>
<organism evidence="24 25">
    <name type="scientific">Colletotrichum fructicola (strain Nara gc5)</name>
    <name type="common">Anthracnose fungus</name>
    <name type="synonym">Colletotrichum gloeosporioides (strain Nara gc5)</name>
    <dbReference type="NCBI Taxonomy" id="1213859"/>
    <lineage>
        <taxon>Eukaryota</taxon>
        <taxon>Fungi</taxon>
        <taxon>Dikarya</taxon>
        <taxon>Ascomycota</taxon>
        <taxon>Pezizomycotina</taxon>
        <taxon>Sordariomycetes</taxon>
        <taxon>Hypocreomycetidae</taxon>
        <taxon>Glomerellales</taxon>
        <taxon>Glomerellaceae</taxon>
        <taxon>Colletotrichum</taxon>
        <taxon>Colletotrichum gloeosporioides species complex</taxon>
    </lineage>
</organism>
<dbReference type="InterPro" id="IPR006058">
    <property type="entry name" value="2Fe2S_fd_BS"/>
</dbReference>
<evidence type="ECO:0000256" key="20">
    <source>
        <dbReference type="PIRSR" id="PIRSR000127-3"/>
    </source>
</evidence>
<dbReference type="SUPFAM" id="SSF54665">
    <property type="entry name" value="CO dehydrogenase molybdoprotein N-domain-like"/>
    <property type="match status" value="1"/>
</dbReference>
<evidence type="ECO:0000256" key="1">
    <source>
        <dbReference type="ARBA" id="ARBA00001974"/>
    </source>
</evidence>
<dbReference type="Gene3D" id="3.90.1170.50">
    <property type="entry name" value="Aldehyde oxidase/xanthine dehydrogenase, a/b hammerhead"/>
    <property type="match status" value="1"/>
</dbReference>
<evidence type="ECO:0000313" key="25">
    <source>
        <dbReference type="Proteomes" id="UP000011096"/>
    </source>
</evidence>
<feature type="binding site" evidence="20">
    <location>
        <position position="1235"/>
    </location>
    <ligand>
        <name>Mo-molybdopterin</name>
        <dbReference type="ChEBI" id="CHEBI:71302"/>
    </ligand>
    <ligandPart>
        <name>Mo</name>
        <dbReference type="ChEBI" id="CHEBI:28685"/>
    </ligandPart>
</feature>
<dbReference type="InterPro" id="IPR046867">
    <property type="entry name" value="AldOxase/xan_DH_MoCoBD2"/>
</dbReference>
<feature type="binding site" evidence="20">
    <location>
        <position position="104"/>
    </location>
    <ligand>
        <name>[2Fe-2S] cluster</name>
        <dbReference type="ChEBI" id="CHEBI:190135"/>
        <label>1</label>
    </ligand>
</feature>